<dbReference type="SFLD" id="SFLDF00299">
    <property type="entry name" value="anaerobic_ribonucleoside-triph"/>
    <property type="match status" value="1"/>
</dbReference>
<evidence type="ECO:0000256" key="4">
    <source>
        <dbReference type="ARBA" id="ARBA00022723"/>
    </source>
</evidence>
<dbReference type="Proteomes" id="UP000178735">
    <property type="component" value="Unassembled WGS sequence"/>
</dbReference>
<dbReference type="SFLD" id="SFLDS00029">
    <property type="entry name" value="Radical_SAM"/>
    <property type="match status" value="1"/>
</dbReference>
<evidence type="ECO:0000256" key="6">
    <source>
        <dbReference type="ARBA" id="ARBA00023014"/>
    </source>
</evidence>
<dbReference type="InterPro" id="IPR058240">
    <property type="entry name" value="rSAM_sf"/>
</dbReference>
<accession>A0A1F7WL97</accession>
<dbReference type="Pfam" id="PF13353">
    <property type="entry name" value="Fer4_12"/>
    <property type="match status" value="1"/>
</dbReference>
<reference evidence="7 8" key="1">
    <citation type="journal article" date="2016" name="Nat. Commun.">
        <title>Thousands of microbial genomes shed light on interconnected biogeochemical processes in an aquifer system.</title>
        <authorList>
            <person name="Anantharaman K."/>
            <person name="Brown C.T."/>
            <person name="Hug L.A."/>
            <person name="Sharon I."/>
            <person name="Castelle C.J."/>
            <person name="Probst A.J."/>
            <person name="Thomas B.C."/>
            <person name="Singh A."/>
            <person name="Wilkins M.J."/>
            <person name="Karaoz U."/>
            <person name="Brodie E.L."/>
            <person name="Williams K.H."/>
            <person name="Hubbard S.S."/>
            <person name="Banfield J.F."/>
        </authorList>
    </citation>
    <scope>NUCLEOTIDE SEQUENCE [LARGE SCALE GENOMIC DNA]</scope>
</reference>
<sequence length="211" mass="23607">MSAAEIYINKIHYPVKNLGAGTRLGIWFQGCPIRCKGCINPDTWDTGAGHKLAFSEFIKTLESFRDEKIDGITISGGEPFAQPEALYDLCVFLRTITPGDILVYSGYTYSRLRSKYRGILKVIDVLVSGPYIESKTDRLIWRGSDNQKITLLSEKAKEIYPASIDRAEWGARSMQFSIIGESVYMVGIPARGDLDKLYRKMKEKGISCSGT</sequence>
<keyword evidence="2" id="KW-0004">4Fe-4S</keyword>
<comment type="caution">
    <text evidence="7">The sequence shown here is derived from an EMBL/GenBank/DDBJ whole genome shotgun (WGS) entry which is preliminary data.</text>
</comment>
<dbReference type="PANTHER" id="PTHR30352:SF2">
    <property type="entry name" value="ANAEROBIC RIBONUCLEOSIDE-TRIPHOSPHATE REDUCTASE-ACTIVATING PROTEIN"/>
    <property type="match status" value="1"/>
</dbReference>
<keyword evidence="3" id="KW-0949">S-adenosyl-L-methionine</keyword>
<dbReference type="SFLD" id="SFLDG01063">
    <property type="entry name" value="activating_enzymes__group_1"/>
    <property type="match status" value="1"/>
</dbReference>
<dbReference type="SUPFAM" id="SSF102114">
    <property type="entry name" value="Radical SAM enzymes"/>
    <property type="match status" value="1"/>
</dbReference>
<comment type="cofactor">
    <cofactor evidence="1">
        <name>[4Fe-4S] cluster</name>
        <dbReference type="ChEBI" id="CHEBI:49883"/>
    </cofactor>
</comment>
<protein>
    <submittedName>
        <fullName evidence="7">Uncharacterized protein</fullName>
    </submittedName>
</protein>
<dbReference type="SFLD" id="SFLDG01066">
    <property type="entry name" value="organic_radical-activating_enz"/>
    <property type="match status" value="1"/>
</dbReference>
<dbReference type="GO" id="GO:0004748">
    <property type="term" value="F:ribonucleoside-diphosphate reductase activity, thioredoxin disulfide as acceptor"/>
    <property type="evidence" value="ECO:0007669"/>
    <property type="project" value="TreeGrafter"/>
</dbReference>
<gene>
    <name evidence="7" type="ORF">A2008_06565</name>
</gene>
<evidence type="ECO:0000256" key="2">
    <source>
        <dbReference type="ARBA" id="ARBA00022485"/>
    </source>
</evidence>
<dbReference type="InterPro" id="IPR013785">
    <property type="entry name" value="Aldolase_TIM"/>
</dbReference>
<dbReference type="Gene3D" id="3.20.20.70">
    <property type="entry name" value="Aldolase class I"/>
    <property type="match status" value="1"/>
</dbReference>
<name>A0A1F7WL97_9BACT</name>
<dbReference type="STRING" id="1817813.A2008_06565"/>
<dbReference type="EMBL" id="MGFH01000160">
    <property type="protein sequence ID" value="OGM03600.1"/>
    <property type="molecule type" value="Genomic_DNA"/>
</dbReference>
<dbReference type="CDD" id="cd01335">
    <property type="entry name" value="Radical_SAM"/>
    <property type="match status" value="1"/>
</dbReference>
<dbReference type="InterPro" id="IPR012837">
    <property type="entry name" value="NrdG"/>
</dbReference>
<dbReference type="InterPro" id="IPR034457">
    <property type="entry name" value="Organic_radical-activating"/>
</dbReference>
<dbReference type="GO" id="GO:0046872">
    <property type="term" value="F:metal ion binding"/>
    <property type="evidence" value="ECO:0007669"/>
    <property type="project" value="UniProtKB-KW"/>
</dbReference>
<evidence type="ECO:0000256" key="1">
    <source>
        <dbReference type="ARBA" id="ARBA00001966"/>
    </source>
</evidence>
<keyword evidence="4" id="KW-0479">Metal-binding</keyword>
<evidence type="ECO:0000313" key="7">
    <source>
        <dbReference type="EMBL" id="OGM03600.1"/>
    </source>
</evidence>
<evidence type="ECO:0000256" key="3">
    <source>
        <dbReference type="ARBA" id="ARBA00022691"/>
    </source>
</evidence>
<dbReference type="AlphaFoldDB" id="A0A1F7WL97"/>
<keyword evidence="5" id="KW-0408">Iron</keyword>
<organism evidence="7 8">
    <name type="scientific">Candidatus Wallbacteria bacterium GWC2_49_35</name>
    <dbReference type="NCBI Taxonomy" id="1817813"/>
    <lineage>
        <taxon>Bacteria</taxon>
        <taxon>Candidatus Walliibacteriota</taxon>
    </lineage>
</organism>
<proteinExistence type="predicted"/>
<dbReference type="GO" id="GO:0043365">
    <property type="term" value="F:[formate-C-acetyltransferase]-activating enzyme activity"/>
    <property type="evidence" value="ECO:0007669"/>
    <property type="project" value="InterPro"/>
</dbReference>
<dbReference type="GO" id="GO:0051539">
    <property type="term" value="F:4 iron, 4 sulfur cluster binding"/>
    <property type="evidence" value="ECO:0007669"/>
    <property type="project" value="UniProtKB-KW"/>
</dbReference>
<evidence type="ECO:0000313" key="8">
    <source>
        <dbReference type="Proteomes" id="UP000178735"/>
    </source>
</evidence>
<dbReference type="InterPro" id="IPR007197">
    <property type="entry name" value="rSAM"/>
</dbReference>
<dbReference type="PANTHER" id="PTHR30352">
    <property type="entry name" value="PYRUVATE FORMATE-LYASE-ACTIVATING ENZYME"/>
    <property type="match status" value="1"/>
</dbReference>
<keyword evidence="6" id="KW-0411">Iron-sulfur</keyword>
<evidence type="ECO:0000256" key="5">
    <source>
        <dbReference type="ARBA" id="ARBA00023004"/>
    </source>
</evidence>